<name>A0A178ME08_9CHLR</name>
<comment type="caution">
    <text evidence="2">The sequence shown here is derived from an EMBL/GenBank/DDBJ whole genome shotgun (WGS) entry which is preliminary data.</text>
</comment>
<dbReference type="EMBL" id="LWQS01000040">
    <property type="protein sequence ID" value="OAN47012.1"/>
    <property type="molecule type" value="Genomic_DNA"/>
</dbReference>
<keyword evidence="1" id="KW-1133">Transmembrane helix</keyword>
<dbReference type="AlphaFoldDB" id="A0A178ME08"/>
<feature type="transmembrane region" description="Helical" evidence="1">
    <location>
        <begin position="79"/>
        <end position="97"/>
    </location>
</feature>
<feature type="transmembrane region" description="Helical" evidence="1">
    <location>
        <begin position="44"/>
        <end position="67"/>
    </location>
</feature>
<keyword evidence="1" id="KW-0472">Membrane</keyword>
<keyword evidence="1" id="KW-0812">Transmembrane</keyword>
<gene>
    <name evidence="2" type="ORF">A6A03_11160</name>
</gene>
<reference evidence="2 3" key="1">
    <citation type="submission" date="2016-04" db="EMBL/GenBank/DDBJ databases">
        <title>Chloroflexus islandicus sp. nov., a thermophilic filamentous anoxygenic phototrophic bacterium from geyser Strokkur (Iceland).</title>
        <authorList>
            <person name="Gaisin V.A."/>
            <person name="Kalashnikov A.M."/>
            <person name="Sukhacheva M.V."/>
            <person name="Grouzdev D.S."/>
            <person name="Ivanov T.M."/>
            <person name="Kuznetsov B."/>
            <person name="Gorlenko V.M."/>
        </authorList>
    </citation>
    <scope>NUCLEOTIDE SEQUENCE [LARGE SCALE GENOMIC DNA]</scope>
    <source>
        <strain evidence="3">isl-2</strain>
    </source>
</reference>
<dbReference type="OrthoDB" id="161774at2"/>
<proteinExistence type="predicted"/>
<evidence type="ECO:0000313" key="2">
    <source>
        <dbReference type="EMBL" id="OAN47012.1"/>
    </source>
</evidence>
<feature type="transmembrane region" description="Helical" evidence="1">
    <location>
        <begin position="12"/>
        <end position="32"/>
    </location>
</feature>
<accession>A0A178ME08</accession>
<organism evidence="2 3">
    <name type="scientific">Chloroflexus islandicus</name>
    <dbReference type="NCBI Taxonomy" id="1707952"/>
    <lineage>
        <taxon>Bacteria</taxon>
        <taxon>Bacillati</taxon>
        <taxon>Chloroflexota</taxon>
        <taxon>Chloroflexia</taxon>
        <taxon>Chloroflexales</taxon>
        <taxon>Chloroflexineae</taxon>
        <taxon>Chloroflexaceae</taxon>
        <taxon>Chloroflexus</taxon>
    </lineage>
</organism>
<keyword evidence="3" id="KW-1185">Reference proteome</keyword>
<dbReference type="RefSeq" id="WP_066785018.1">
    <property type="nucleotide sequence ID" value="NZ_LWQS01000040.1"/>
</dbReference>
<dbReference type="Proteomes" id="UP000078287">
    <property type="component" value="Unassembled WGS sequence"/>
</dbReference>
<dbReference type="InterPro" id="IPR036927">
    <property type="entry name" value="Cyt_c_oxase-like_su1_sf"/>
</dbReference>
<protein>
    <submittedName>
        <fullName evidence="2">Uncharacterized protein</fullName>
    </submittedName>
</protein>
<dbReference type="Gene3D" id="1.20.210.10">
    <property type="entry name" value="Cytochrome c oxidase-like, subunit I domain"/>
    <property type="match status" value="1"/>
</dbReference>
<evidence type="ECO:0000313" key="3">
    <source>
        <dbReference type="Proteomes" id="UP000078287"/>
    </source>
</evidence>
<sequence>MYRQARIYIKTAFIQLAISVILGAILLTNTGLTINPYLSLLVPVYYHLLMAGWATQLIGGVALWMFPPLSRERPRGDERFGWVAYAALNGGLLLRAVAEPLHAIRPQLWTSWALVISAILQAGAIWLLVMALWPRVKGRTEVGRS</sequence>
<dbReference type="SUPFAM" id="SSF81442">
    <property type="entry name" value="Cytochrome c oxidase subunit I-like"/>
    <property type="match status" value="1"/>
</dbReference>
<evidence type="ECO:0000256" key="1">
    <source>
        <dbReference type="SAM" id="Phobius"/>
    </source>
</evidence>
<feature type="transmembrane region" description="Helical" evidence="1">
    <location>
        <begin position="109"/>
        <end position="133"/>
    </location>
</feature>